<feature type="domain" description="Peptidoglycan muramidase Tse3 N-terminal" evidence="2">
    <location>
        <begin position="2"/>
        <end position="119"/>
    </location>
</feature>
<gene>
    <name evidence="9" type="primary">tse3</name>
    <name evidence="6" type="ORF">CAZ10_20045</name>
    <name evidence="7" type="ORF">DT376_18575</name>
    <name evidence="4" type="ORF">GNQ48_13790</name>
    <name evidence="5" type="ORF">GUL26_02655</name>
    <name evidence="8" type="ORF">IPC1295_22355</name>
    <name evidence="9" type="ORF">L4V69_10900</name>
    <name evidence="3" type="ORF">PAERUG_P19_London_7_VIM_2_05_10_05337</name>
</gene>
<evidence type="ECO:0000259" key="2">
    <source>
        <dbReference type="Pfam" id="PF22120"/>
    </source>
</evidence>
<dbReference type="eggNOG" id="ENOG50342AM">
    <property type="taxonomic scope" value="Bacteria"/>
</dbReference>
<organism evidence="8 13">
    <name type="scientific">Pseudomonas aeruginosa</name>
    <dbReference type="NCBI Taxonomy" id="287"/>
    <lineage>
        <taxon>Bacteria</taxon>
        <taxon>Pseudomonadati</taxon>
        <taxon>Pseudomonadota</taxon>
        <taxon>Gammaproteobacteria</taxon>
        <taxon>Pseudomonadales</taxon>
        <taxon>Pseudomonadaceae</taxon>
        <taxon>Pseudomonas</taxon>
    </lineage>
</organism>
<sequence>MTATSDLIESLISYSWDDWQVTRQEARRVIAAIRNDNVPDATIAALDKSGSLIKLFQRVGPPELARSLIASIAGRTTMQRYQARNALIRSLINNPLGTQTDNWIYFPTITFFDICADLADAAGRLGFAAAGATGVASQAIQGPFSGVGATGVNPTDLPSIAFGDQLKLLNKDPATVTKYSNPLGDLGAYLSQLSPQDKLNQAQTLVGQPISTLFPDAYPGNPPSRAKVMSAAARKYDLTPQLIGAIILAEQRDQTRDEDAKDYQAAVSIKSANTSIGLGQVVVSTAIKYELFTDLLGQPVRRGLSRKAVATLLASDEFNIFATARYIRYVANLASQQDLRKLPKTRGAFPSIDLRAYAGNPRNWPRDNVRALASEYTSRPWDDNLSPGWPMFVDDAYATFLDPGMRFP</sequence>
<dbReference type="EMBL" id="WXZT01000001">
    <property type="protein sequence ID" value="MZZ11141.1"/>
    <property type="molecule type" value="Genomic_DNA"/>
</dbReference>
<evidence type="ECO:0000313" key="8">
    <source>
        <dbReference type="EMBL" id="RPM11051.1"/>
    </source>
</evidence>
<dbReference type="EMBL" id="WOAD01000009">
    <property type="protein sequence ID" value="MUI36086.1"/>
    <property type="molecule type" value="Genomic_DNA"/>
</dbReference>
<evidence type="ECO:0000313" key="13">
    <source>
        <dbReference type="Proteomes" id="UP000284767"/>
    </source>
</evidence>
<dbReference type="Pfam" id="PF22115">
    <property type="entry name" value="T6SS_Tse3_cat"/>
    <property type="match status" value="1"/>
</dbReference>
<evidence type="ECO:0000313" key="3">
    <source>
        <dbReference type="EMBL" id="CRP71862.1"/>
    </source>
</evidence>
<dbReference type="Proteomes" id="UP001297540">
    <property type="component" value="Chromosome"/>
</dbReference>
<reference evidence="6 11" key="3">
    <citation type="submission" date="2017-05" db="EMBL/GenBank/DDBJ databases">
        <authorList>
            <person name="Song R."/>
            <person name="Chenine A.L."/>
            <person name="Ruprecht R.M."/>
        </authorList>
    </citation>
    <scope>NUCLEOTIDE SEQUENCE [LARGE SCALE GENOMIC DNA]</scope>
    <source>
        <strain evidence="6 11">S567_C10_BS</strain>
    </source>
</reference>
<accession>A0A072ZQW5</accession>
<evidence type="ECO:0000313" key="5">
    <source>
        <dbReference type="EMBL" id="MZZ11141.1"/>
    </source>
</evidence>
<evidence type="ECO:0000313" key="4">
    <source>
        <dbReference type="EMBL" id="MUI36086.1"/>
    </source>
</evidence>
<evidence type="ECO:0000313" key="11">
    <source>
        <dbReference type="Proteomes" id="UP000194857"/>
    </source>
</evidence>
<dbReference type="RefSeq" id="WP_003092026.1">
    <property type="nucleotide sequence ID" value="NZ_AP014622.1"/>
</dbReference>
<dbReference type="EMBL" id="NSNE01000014">
    <property type="protein sequence ID" value="RPM11051.1"/>
    <property type="molecule type" value="Genomic_DNA"/>
</dbReference>
<reference evidence="8 13" key="4">
    <citation type="submission" date="2017-08" db="EMBL/GenBank/DDBJ databases">
        <authorList>
            <person name="Feschi L."/>
            <person name="Jeukens J."/>
            <person name="Emond-Rheault J.-G."/>
            <person name="Kukavica-Ibrulj I."/>
            <person name="Boyle B."/>
            <person name="Levesque R.C."/>
        </authorList>
    </citation>
    <scope>NUCLEOTIDE SEQUENCE [LARGE SCALE GENOMIC DNA]</scope>
    <source>
        <strain evidence="8 13">PA-W36</strain>
    </source>
</reference>
<dbReference type="EMBL" id="CVVU01000238">
    <property type="protein sequence ID" value="CRP71862.1"/>
    <property type="molecule type" value="Genomic_DNA"/>
</dbReference>
<evidence type="ECO:0000313" key="10">
    <source>
        <dbReference type="Proteomes" id="UP000045039"/>
    </source>
</evidence>
<dbReference type="Proteomes" id="UP000253594">
    <property type="component" value="Unassembled WGS sequence"/>
</dbReference>
<protein>
    <submittedName>
        <fullName evidence="9">Type VI secretion system effector muramidase Tse3</fullName>
    </submittedName>
</protein>
<reference evidence="3" key="2">
    <citation type="submission" date="2015-06" db="EMBL/GenBank/DDBJ databases">
        <authorList>
            <person name="Radhakrishnan R."/>
            <person name="Underwood A."/>
            <person name="Al-Shahib A."/>
        </authorList>
    </citation>
    <scope>NUCLEOTIDE SEQUENCE</scope>
    <source>
        <strain evidence="3">P19_London_7_VIM_2_05_10</strain>
    </source>
</reference>
<dbReference type="OMA" id="WPRDNIR"/>
<reference evidence="4 14" key="7">
    <citation type="submission" date="2019-11" db="EMBL/GenBank/DDBJ databases">
        <title>Genomes of ocular Pseudomonas aeruginosa isolates.</title>
        <authorList>
            <person name="Khan M."/>
            <person name="Rice S.A."/>
            <person name="Willcox M.D.P."/>
            <person name="Stapleton F."/>
        </authorList>
    </citation>
    <scope>NUCLEOTIDE SEQUENCE [LARGE SCALE GENOMIC DNA]</scope>
    <source>
        <strain evidence="4 14">PA221</strain>
    </source>
</reference>
<dbReference type="EMBL" id="QORE01000628">
    <property type="protein sequence ID" value="RCI73398.1"/>
    <property type="molecule type" value="Genomic_DNA"/>
</dbReference>
<evidence type="ECO:0000313" key="6">
    <source>
        <dbReference type="EMBL" id="OTI59799.1"/>
    </source>
</evidence>
<reference evidence="8 13" key="6">
    <citation type="submission" date="2019-01" db="EMBL/GenBank/DDBJ databases">
        <title>The Pseudomonas aeruginosa pan-genome provides new insights on its population structure, horizontal gene transfer and pathogenicity.</title>
        <authorList>
            <person name="Freschi L."/>
            <person name="Vincent A.T."/>
            <person name="Jeukens J."/>
            <person name="Emond-Rheault J.-G."/>
            <person name="Kukavica-Ibrulj I."/>
            <person name="Dupont M.-J."/>
            <person name="Charette S.J."/>
            <person name="Boyle B."/>
            <person name="Levesque R.C."/>
        </authorList>
    </citation>
    <scope>NUCLEOTIDE SEQUENCE [LARGE SCALE GENOMIC DNA]</scope>
    <source>
        <strain evidence="8 13">PA-W36</strain>
    </source>
</reference>
<dbReference type="Proteomes" id="UP000644192">
    <property type="component" value="Unassembled WGS sequence"/>
</dbReference>
<reference evidence="10" key="1">
    <citation type="submission" date="2015-06" db="EMBL/GenBank/DDBJ databases">
        <authorList>
            <person name="Radhakrishnan Rajesh"/>
            <person name="Underwood Anthony"/>
            <person name="Al-Shahib Ali"/>
        </authorList>
    </citation>
    <scope>NUCLEOTIDE SEQUENCE [LARGE SCALE GENOMIC DNA]</scope>
    <source>
        <strain evidence="10">P19_London_7_VIM_2_05_10</strain>
    </source>
</reference>
<feature type="domain" description="Peptidoglycan muramidase Tse3 catalytic" evidence="1">
    <location>
        <begin position="144"/>
        <end position="332"/>
    </location>
</feature>
<dbReference type="Proteomes" id="UP000194857">
    <property type="component" value="Unassembled WGS sequence"/>
</dbReference>
<reference evidence="9" key="9">
    <citation type="submission" date="2023-06" db="EMBL/GenBank/DDBJ databases">
        <authorList>
            <consortium name="Clinical and Environmental Microbiology Branch: Whole genome sequencing antimicrobial resistance pathogens in the healthcare setting"/>
        </authorList>
    </citation>
    <scope>NUCLEOTIDE SEQUENCE</scope>
    <source>
        <strain evidence="9">2021CK-01020</strain>
    </source>
</reference>
<proteinExistence type="predicted"/>
<dbReference type="AlphaFoldDB" id="A0A072ZQW5"/>
<dbReference type="InterPro" id="IPR054338">
    <property type="entry name" value="Tse3_cat"/>
</dbReference>
<dbReference type="EMBL" id="NFFZ01000010">
    <property type="protein sequence ID" value="OTI59799.1"/>
    <property type="molecule type" value="Genomic_DNA"/>
</dbReference>
<dbReference type="Proteomes" id="UP000284767">
    <property type="component" value="Unassembled WGS sequence"/>
</dbReference>
<dbReference type="EMBL" id="CP136986">
    <property type="protein sequence ID" value="WOS79633.1"/>
    <property type="molecule type" value="Genomic_DNA"/>
</dbReference>
<dbReference type="Proteomes" id="UP000433532">
    <property type="component" value="Unassembled WGS sequence"/>
</dbReference>
<reference evidence="7 12" key="5">
    <citation type="submission" date="2018-07" db="EMBL/GenBank/DDBJ databases">
        <title>Mechanisms of high-level aminoglycoside resistance among Gram-negative pathogens in Brazil.</title>
        <authorList>
            <person name="Ballaben A.S."/>
            <person name="Darini A.L.C."/>
            <person name="Doi Y."/>
        </authorList>
    </citation>
    <scope>NUCLEOTIDE SEQUENCE [LARGE SCALE GENOMIC DNA]</scope>
    <source>
        <strain evidence="7 12">B2-305</strain>
    </source>
</reference>
<reference evidence="9" key="10">
    <citation type="submission" date="2023-10" db="EMBL/GenBank/DDBJ databases">
        <title>Pathogen: clinical or host-associated sample.</title>
        <authorList>
            <person name="Hergert J."/>
            <person name="Casey R."/>
            <person name="Wagner J."/>
            <person name="Young E.L."/>
            <person name="Oakeson K.F."/>
        </authorList>
    </citation>
    <scope>NUCLEOTIDE SEQUENCE</scope>
    <source>
        <strain evidence="9">2021CK-01020</strain>
    </source>
</reference>
<dbReference type="InterPro" id="IPR054356">
    <property type="entry name" value="Tse3_N"/>
</dbReference>
<name>A0A072ZQW5_PSEAI</name>
<evidence type="ECO:0000313" key="7">
    <source>
        <dbReference type="EMBL" id="RCI73398.1"/>
    </source>
</evidence>
<dbReference type="KEGG" id="paeb:NCGM1900_2784"/>
<dbReference type="Pfam" id="PF22120">
    <property type="entry name" value="T6SS_Tse3_N"/>
    <property type="match status" value="1"/>
</dbReference>
<evidence type="ECO:0000313" key="12">
    <source>
        <dbReference type="Proteomes" id="UP000253594"/>
    </source>
</evidence>
<dbReference type="SMR" id="A0A072ZQW5"/>
<dbReference type="Gene3D" id="1.10.530.10">
    <property type="match status" value="1"/>
</dbReference>
<reference evidence="5" key="8">
    <citation type="submission" date="2020-01" db="EMBL/GenBank/DDBJ databases">
        <title>Bacteria Cultured from War Wounds Associated with the Conflict in Eastern Ukraine.</title>
        <authorList>
            <person name="Snesrud E."/>
            <person name="Galac M.R."/>
            <person name="Mc Gann P."/>
            <person name="Valentine K."/>
            <person name="Viacheslav K."/>
        </authorList>
    </citation>
    <scope>NUCLEOTIDE SEQUENCE</scope>
    <source>
        <strain evidence="5">VNMU148</strain>
    </source>
</reference>
<evidence type="ECO:0000313" key="9">
    <source>
        <dbReference type="EMBL" id="WOS79633.1"/>
    </source>
</evidence>
<dbReference type="Proteomes" id="UP000045039">
    <property type="component" value="Unassembled WGS sequence"/>
</dbReference>
<evidence type="ECO:0000313" key="14">
    <source>
        <dbReference type="Proteomes" id="UP000433532"/>
    </source>
</evidence>
<evidence type="ECO:0000259" key="1">
    <source>
        <dbReference type="Pfam" id="PF22115"/>
    </source>
</evidence>